<dbReference type="STRING" id="1414654.BFR47_01880"/>
<name>A0A1J4QG37_9GAMM</name>
<protein>
    <submittedName>
        <fullName evidence="1">Outer membrane assembly protein BamC</fullName>
    </submittedName>
</protein>
<proteinExistence type="predicted"/>
<dbReference type="Pfam" id="PF06804">
    <property type="entry name" value="Lipoprotein_18"/>
    <property type="match status" value="1"/>
</dbReference>
<dbReference type="Gene3D" id="3.30.310.170">
    <property type="entry name" value="Outer membrane protein assembly factor BamC"/>
    <property type="match status" value="1"/>
</dbReference>
<dbReference type="OrthoDB" id="5598420at2"/>
<accession>A0A1J4QG37</accession>
<sequence>MVLGLLAMSVLAGCSNPETRAQANRGFDYEDAKLRTTPLLIPTGLEAPDFNNEYVIPAPTEGSIGGVTGKAVDVRPPTQVLPLVRGTEVMDNGSGLWFYQQRLDQPLEQELNQALDAFFKGKKAEFSQSAQGWRSDGRAIGNEKQQFSWRLTPDAVRRAVAVQVSAEGDDIVLAQDRQRAEAAMLNAFSLSYQRELTKRQELLDRSPINLTLDQSEARLLTDEGYDRSWKRLITLLPQLGFELTNRQQALGYVDVEFDGLSKGKWRDLKLTALDIPEQQYRIQLGDLGEQSSITLSDKNKAPVSADVLSQLARTLGEAFQRTDLIR</sequence>
<reference evidence="1 2" key="1">
    <citation type="submission" date="2016-07" db="EMBL/GenBank/DDBJ databases">
        <title>Draft Genome Sequence of Oceanisphaera psychrotolerans, isolated from coastal sediment samples.</title>
        <authorList>
            <person name="Zhuo S."/>
            <person name="Ruan Z."/>
        </authorList>
    </citation>
    <scope>NUCLEOTIDE SEQUENCE [LARGE SCALE GENOMIC DNA]</scope>
    <source>
        <strain evidence="1 2">LAM-WHM-ZC</strain>
    </source>
</reference>
<dbReference type="AlphaFoldDB" id="A0A1J4QG37"/>
<dbReference type="Proteomes" id="UP000243073">
    <property type="component" value="Unassembled WGS sequence"/>
</dbReference>
<gene>
    <name evidence="1" type="ORF">BFR47_01880</name>
</gene>
<evidence type="ECO:0000313" key="2">
    <source>
        <dbReference type="Proteomes" id="UP000243073"/>
    </source>
</evidence>
<evidence type="ECO:0000313" key="1">
    <source>
        <dbReference type="EMBL" id="OIN09052.1"/>
    </source>
</evidence>
<dbReference type="InterPro" id="IPR042268">
    <property type="entry name" value="BamC_C"/>
</dbReference>
<keyword evidence="2" id="KW-1185">Reference proteome</keyword>
<dbReference type="InterPro" id="IPR010653">
    <property type="entry name" value="NlpB/DapX"/>
</dbReference>
<dbReference type="EMBL" id="MDKE01000022">
    <property type="protein sequence ID" value="OIN09052.1"/>
    <property type="molecule type" value="Genomic_DNA"/>
</dbReference>
<comment type="caution">
    <text evidence="1">The sequence shown here is derived from an EMBL/GenBank/DDBJ whole genome shotgun (WGS) entry which is preliminary data.</text>
</comment>
<organism evidence="1 2">
    <name type="scientific">Oceanisphaera psychrotolerans</name>
    <dbReference type="NCBI Taxonomy" id="1414654"/>
    <lineage>
        <taxon>Bacteria</taxon>
        <taxon>Pseudomonadati</taxon>
        <taxon>Pseudomonadota</taxon>
        <taxon>Gammaproteobacteria</taxon>
        <taxon>Aeromonadales</taxon>
        <taxon>Aeromonadaceae</taxon>
        <taxon>Oceanisphaera</taxon>
    </lineage>
</organism>